<dbReference type="AlphaFoldDB" id="A0A1V9G142"/>
<feature type="domain" description="Cytochrome c-552/DMSO reductase-like haem-binding" evidence="7">
    <location>
        <begin position="90"/>
        <end position="261"/>
    </location>
</feature>
<keyword evidence="4" id="KW-0249">Electron transport</keyword>
<dbReference type="Pfam" id="PF09459">
    <property type="entry name" value="EB_dh"/>
    <property type="match status" value="1"/>
</dbReference>
<keyword evidence="3" id="KW-0479">Metal-binding</keyword>
<organism evidence="8 9">
    <name type="scientific">Niastella vici</name>
    <dbReference type="NCBI Taxonomy" id="1703345"/>
    <lineage>
        <taxon>Bacteria</taxon>
        <taxon>Pseudomonadati</taxon>
        <taxon>Bacteroidota</taxon>
        <taxon>Chitinophagia</taxon>
        <taxon>Chitinophagales</taxon>
        <taxon>Chitinophagaceae</taxon>
        <taxon>Niastella</taxon>
    </lineage>
</organism>
<name>A0A1V9G142_9BACT</name>
<reference evidence="8 9" key="1">
    <citation type="submission" date="2016-03" db="EMBL/GenBank/DDBJ databases">
        <title>Niastella vici sp. nov., isolated from farmland soil.</title>
        <authorList>
            <person name="Chen L."/>
            <person name="Wang D."/>
            <person name="Yang S."/>
            <person name="Wang G."/>
        </authorList>
    </citation>
    <scope>NUCLEOTIDE SEQUENCE [LARGE SCALE GENOMIC DNA]</scope>
    <source>
        <strain evidence="8 9">DJ57</strain>
    </source>
</reference>
<dbReference type="InterPro" id="IPR019020">
    <property type="entry name" value="Cyt-c552/DMSO_Rdtase_haem-bd"/>
</dbReference>
<feature type="transmembrane region" description="Helical" evidence="6">
    <location>
        <begin position="38"/>
        <end position="53"/>
    </location>
</feature>
<evidence type="ECO:0000313" key="8">
    <source>
        <dbReference type="EMBL" id="OQP64228.1"/>
    </source>
</evidence>
<comment type="caution">
    <text evidence="8">The sequence shown here is derived from an EMBL/GenBank/DDBJ whole genome shotgun (WGS) entry which is preliminary data.</text>
</comment>
<keyword evidence="1" id="KW-0813">Transport</keyword>
<evidence type="ECO:0000313" key="9">
    <source>
        <dbReference type="Proteomes" id="UP000192796"/>
    </source>
</evidence>
<protein>
    <recommendedName>
        <fullName evidence="7">Cytochrome c-552/DMSO reductase-like haem-binding domain-containing protein</fullName>
    </recommendedName>
</protein>
<evidence type="ECO:0000256" key="2">
    <source>
        <dbReference type="ARBA" id="ARBA00022617"/>
    </source>
</evidence>
<keyword evidence="6" id="KW-0472">Membrane</keyword>
<accession>A0A1V9G142</accession>
<gene>
    <name evidence="8" type="ORF">A3860_19820</name>
</gene>
<dbReference type="Proteomes" id="UP000192796">
    <property type="component" value="Unassembled WGS sequence"/>
</dbReference>
<sequence length="471" mass="52045">MTNIMENHEYNFLWEKIYNQYLQAIYCSLDKNRRMKKYFIIFLLATSTTLLLYCTRKDQVVLSSSADSNTLVSYKTTTPPVIDGNIDGEWSKATSISVTPTVPDPGNNLFTGYNGETYPATLRSMYDDQYIYFLLEYADSTKSVNVAPWYFNTDTKLWAQEPTSRTYDVNGKLTRQGHGEDKFAMLWNIDFSTPKFISQTCYASCHVFTPYTDFSVNPPVSQSNAGSGNHYTNGASEKIDMWWAHLSRDVLFNQMDDNYQDWAGGPGVTNLVGGSGNGRHVDGIVVSGANSKWPYSPSYTTAALQGASNNRQSLKLDGTGVSVNVPLWIIPDASSYYYILATDTLPGGKAVKITGVSSTGVLSYNGGSINPNVGTDYQRAGDAVFGGDGAKCFPGYIASPLVGGRADITCSAVYTGTGWVIEFKRKLRTDDTLKQDVDLSGLQDQQFGLAIWNQSNNQHGIQPNLLLKFQR</sequence>
<evidence type="ECO:0000256" key="1">
    <source>
        <dbReference type="ARBA" id="ARBA00022448"/>
    </source>
</evidence>
<keyword evidence="2" id="KW-0349">Heme</keyword>
<dbReference type="STRING" id="1703345.A3860_19820"/>
<evidence type="ECO:0000256" key="6">
    <source>
        <dbReference type="SAM" id="Phobius"/>
    </source>
</evidence>
<keyword evidence="5" id="KW-0408">Iron</keyword>
<evidence type="ECO:0000259" key="7">
    <source>
        <dbReference type="Pfam" id="PF09459"/>
    </source>
</evidence>
<evidence type="ECO:0000256" key="5">
    <source>
        <dbReference type="ARBA" id="ARBA00023004"/>
    </source>
</evidence>
<keyword evidence="6" id="KW-0812">Transmembrane</keyword>
<dbReference type="GO" id="GO:0020037">
    <property type="term" value="F:heme binding"/>
    <property type="evidence" value="ECO:0007669"/>
    <property type="project" value="InterPro"/>
</dbReference>
<dbReference type="EMBL" id="LVYD01000042">
    <property type="protein sequence ID" value="OQP64228.1"/>
    <property type="molecule type" value="Genomic_DNA"/>
</dbReference>
<dbReference type="GO" id="GO:0046872">
    <property type="term" value="F:metal ion binding"/>
    <property type="evidence" value="ECO:0007669"/>
    <property type="project" value="UniProtKB-KW"/>
</dbReference>
<keyword evidence="6" id="KW-1133">Transmembrane helix</keyword>
<proteinExistence type="predicted"/>
<dbReference type="Gene3D" id="2.60.40.1190">
    <property type="match status" value="1"/>
</dbReference>
<evidence type="ECO:0000256" key="3">
    <source>
        <dbReference type="ARBA" id="ARBA00022723"/>
    </source>
</evidence>
<keyword evidence="9" id="KW-1185">Reference proteome</keyword>
<dbReference type="SUPFAM" id="SSF49344">
    <property type="entry name" value="CBD9-like"/>
    <property type="match status" value="1"/>
</dbReference>
<evidence type="ECO:0000256" key="4">
    <source>
        <dbReference type="ARBA" id="ARBA00022982"/>
    </source>
</evidence>